<comment type="caution">
    <text evidence="1">The sequence shown here is derived from an EMBL/GenBank/DDBJ whole genome shotgun (WGS) entry which is preliminary data.</text>
</comment>
<evidence type="ECO:0000313" key="1">
    <source>
        <dbReference type="EMBL" id="MPN58173.1"/>
    </source>
</evidence>
<protein>
    <submittedName>
        <fullName evidence="1">Uncharacterized protein</fullName>
    </submittedName>
</protein>
<dbReference type="EMBL" id="VSSQ01130578">
    <property type="protein sequence ID" value="MPN58173.1"/>
    <property type="molecule type" value="Genomic_DNA"/>
</dbReference>
<name>A0A645JEZ1_9ZZZZ</name>
<gene>
    <name evidence="1" type="ORF">SDC9_205874</name>
</gene>
<organism evidence="1">
    <name type="scientific">bioreactor metagenome</name>
    <dbReference type="NCBI Taxonomy" id="1076179"/>
    <lineage>
        <taxon>unclassified sequences</taxon>
        <taxon>metagenomes</taxon>
        <taxon>ecological metagenomes</taxon>
    </lineage>
</organism>
<reference evidence="1" key="1">
    <citation type="submission" date="2019-08" db="EMBL/GenBank/DDBJ databases">
        <authorList>
            <person name="Kucharzyk K."/>
            <person name="Murdoch R.W."/>
            <person name="Higgins S."/>
            <person name="Loffler F."/>
        </authorList>
    </citation>
    <scope>NUCLEOTIDE SEQUENCE</scope>
</reference>
<accession>A0A645JEZ1</accession>
<proteinExistence type="predicted"/>
<dbReference type="AlphaFoldDB" id="A0A645JEZ1"/>
<sequence length="126" mass="15013">MYKNICLVDCRHTNEIVDFARRLEYHYPDFHLRKQLNVCIEGPNYAQREMNSETENDISETALNDFKFDYVIKNDDTLEDMYTKIDEMMSIEFPEIKNKKIRWVSKNQSNVNVVSCPSTNYVDNNI</sequence>
<dbReference type="Gene3D" id="3.40.50.300">
    <property type="entry name" value="P-loop containing nucleotide triphosphate hydrolases"/>
    <property type="match status" value="1"/>
</dbReference>
<dbReference type="InterPro" id="IPR027417">
    <property type="entry name" value="P-loop_NTPase"/>
</dbReference>